<evidence type="ECO:0000313" key="2">
    <source>
        <dbReference type="EMBL" id="MEK0184145.1"/>
    </source>
</evidence>
<organism evidence="2 3">
    <name type="scientific">Microcoleus anatoxicus PTRS2</name>
    <dbReference type="NCBI Taxonomy" id="2705321"/>
    <lineage>
        <taxon>Bacteria</taxon>
        <taxon>Bacillati</taxon>
        <taxon>Cyanobacteriota</taxon>
        <taxon>Cyanophyceae</taxon>
        <taxon>Oscillatoriophycideae</taxon>
        <taxon>Oscillatoriales</taxon>
        <taxon>Microcoleaceae</taxon>
        <taxon>Microcoleus</taxon>
        <taxon>Microcoleus anatoxicus</taxon>
    </lineage>
</organism>
<protein>
    <submittedName>
        <fullName evidence="2">Uncharacterized protein</fullName>
    </submittedName>
</protein>
<dbReference type="EMBL" id="JBBLXS010000035">
    <property type="protein sequence ID" value="MEK0184145.1"/>
    <property type="molecule type" value="Genomic_DNA"/>
</dbReference>
<keyword evidence="3" id="KW-1185">Reference proteome</keyword>
<feature type="compositionally biased region" description="Acidic residues" evidence="1">
    <location>
        <begin position="135"/>
        <end position="145"/>
    </location>
</feature>
<dbReference type="Proteomes" id="UP001384579">
    <property type="component" value="Unassembled WGS sequence"/>
</dbReference>
<evidence type="ECO:0000256" key="1">
    <source>
        <dbReference type="SAM" id="MobiDB-lite"/>
    </source>
</evidence>
<sequence>MEDWSKGFFEVIENAASEVEHFFTDMNEDFAEMLEVLTKISEEFTEQVQNNLINEIDGYFNELDGYFNELIEPIIEVYREFDQDFDEIDSSFVTYVDPSPIQQQACRGCRNYHGQVYGGNLLVCAMHPSGVESESCPDWESDGDADFSGGS</sequence>
<evidence type="ECO:0000313" key="3">
    <source>
        <dbReference type="Proteomes" id="UP001384579"/>
    </source>
</evidence>
<dbReference type="RefSeq" id="WP_340521582.1">
    <property type="nucleotide sequence ID" value="NZ_JBBLXS010000035.1"/>
</dbReference>
<comment type="caution">
    <text evidence="2">The sequence shown here is derived from an EMBL/GenBank/DDBJ whole genome shotgun (WGS) entry which is preliminary data.</text>
</comment>
<proteinExistence type="predicted"/>
<reference evidence="2 3" key="1">
    <citation type="journal article" date="2020" name="Harmful Algae">
        <title>Molecular and morphological characterization of a novel dihydroanatoxin-a producing Microcoleus species (cyanobacteria) from the Russian River, California, USA.</title>
        <authorList>
            <person name="Conklin K.Y."/>
            <person name="Stancheva R."/>
            <person name="Otten T.G."/>
            <person name="Fadness R."/>
            <person name="Boyer G.L."/>
            <person name="Read B."/>
            <person name="Zhang X."/>
            <person name="Sheath R.G."/>
        </authorList>
    </citation>
    <scope>NUCLEOTIDE SEQUENCE [LARGE SCALE GENOMIC DNA]</scope>
    <source>
        <strain evidence="2 3">PTRS2</strain>
    </source>
</reference>
<feature type="region of interest" description="Disordered" evidence="1">
    <location>
        <begin position="131"/>
        <end position="151"/>
    </location>
</feature>
<gene>
    <name evidence="2" type="ORF">WMG39_04690</name>
</gene>
<name>A0ABU8YIG0_9CYAN</name>
<accession>A0ABU8YIG0</accession>